<organism evidence="5 6">
    <name type="scientific">Glycocaulis alkaliphilus</name>
    <dbReference type="NCBI Taxonomy" id="1434191"/>
    <lineage>
        <taxon>Bacteria</taxon>
        <taxon>Pseudomonadati</taxon>
        <taxon>Pseudomonadota</taxon>
        <taxon>Alphaproteobacteria</taxon>
        <taxon>Maricaulales</taxon>
        <taxon>Maricaulaceae</taxon>
        <taxon>Glycocaulis</taxon>
    </lineage>
</organism>
<evidence type="ECO:0000313" key="5">
    <source>
        <dbReference type="EMBL" id="AZU03063.1"/>
    </source>
</evidence>
<sequence>MNSTLRPRIIMPPASLVGGLSRERRSRGIGGGDAVAETRAVPLEYRAKGRRLEGYAALFDTPAEIGDFTEVVKPGAFRAALEANDILALSDHDPNRLLARTRSKTLRLAEDSRGLAFDFDLPDTQLGRDVLALAERGDLGGMSFGFNVKHGGDTWEGRKRSLIAVDLREISVVSAFPAYDGTVISARSRGEASPLDLRVRLMELGQ</sequence>
<protein>
    <submittedName>
        <fullName evidence="5">Phage prohead protease, HK97 family</fullName>
    </submittedName>
</protein>
<keyword evidence="1" id="KW-1188">Viral release from host cell</keyword>
<gene>
    <name evidence="5" type="ORF">X907_0515</name>
</gene>
<dbReference type="GO" id="GO:0006508">
    <property type="term" value="P:proteolysis"/>
    <property type="evidence" value="ECO:0007669"/>
    <property type="project" value="UniProtKB-KW"/>
</dbReference>
<dbReference type="AlphaFoldDB" id="A0A3T0E6R1"/>
<reference evidence="5 6" key="1">
    <citation type="submission" date="2016-12" db="EMBL/GenBank/DDBJ databases">
        <title>The genome of dimorphic prosthecate Glycocaulis alkaliphilus 6b-8t, isolated from crude oil dictates its adaptability in petroleum environments.</title>
        <authorList>
            <person name="Wu X.-L."/>
            <person name="Geng S."/>
        </authorList>
    </citation>
    <scope>NUCLEOTIDE SEQUENCE [LARGE SCALE GENOMIC DNA]</scope>
    <source>
        <strain evidence="5 6">6B-8</strain>
    </source>
</reference>
<dbReference type="NCBIfam" id="TIGR01543">
    <property type="entry name" value="proheadase_HK97"/>
    <property type="match status" value="1"/>
</dbReference>
<dbReference type="RefSeq" id="WP_233352492.1">
    <property type="nucleotide sequence ID" value="NZ_BMFB01000002.1"/>
</dbReference>
<keyword evidence="2 5" id="KW-0645">Protease</keyword>
<dbReference type="InterPro" id="IPR054613">
    <property type="entry name" value="Peptidase_S78_dom"/>
</dbReference>
<evidence type="ECO:0000256" key="2">
    <source>
        <dbReference type="ARBA" id="ARBA00022670"/>
    </source>
</evidence>
<evidence type="ECO:0000256" key="1">
    <source>
        <dbReference type="ARBA" id="ARBA00022612"/>
    </source>
</evidence>
<keyword evidence="6" id="KW-1185">Reference proteome</keyword>
<evidence type="ECO:0000313" key="6">
    <source>
        <dbReference type="Proteomes" id="UP000286954"/>
    </source>
</evidence>
<dbReference type="InterPro" id="IPR006433">
    <property type="entry name" value="Prohead_protease"/>
</dbReference>
<evidence type="ECO:0000256" key="3">
    <source>
        <dbReference type="ARBA" id="ARBA00022801"/>
    </source>
</evidence>
<dbReference type="Proteomes" id="UP000286954">
    <property type="component" value="Chromosome"/>
</dbReference>
<dbReference type="GO" id="GO:0008233">
    <property type="term" value="F:peptidase activity"/>
    <property type="evidence" value="ECO:0007669"/>
    <property type="project" value="UniProtKB-KW"/>
</dbReference>
<feature type="domain" description="Prohead serine protease" evidence="4">
    <location>
        <begin position="49"/>
        <end position="189"/>
    </location>
</feature>
<keyword evidence="3" id="KW-0378">Hydrolase</keyword>
<dbReference type="EMBL" id="CP018911">
    <property type="protein sequence ID" value="AZU03063.1"/>
    <property type="molecule type" value="Genomic_DNA"/>
</dbReference>
<evidence type="ECO:0000259" key="4">
    <source>
        <dbReference type="Pfam" id="PF04586"/>
    </source>
</evidence>
<name>A0A3T0E6R1_9PROT</name>
<proteinExistence type="predicted"/>
<accession>A0A3T0E6R1</accession>
<dbReference type="Pfam" id="PF04586">
    <property type="entry name" value="Peptidase_S78"/>
    <property type="match status" value="1"/>
</dbReference>
<dbReference type="KEGG" id="gak:X907_0515"/>